<organism evidence="10 11">
    <name type="scientific">Pelagibius litoralis</name>
    <dbReference type="NCBI Taxonomy" id="374515"/>
    <lineage>
        <taxon>Bacteria</taxon>
        <taxon>Pseudomonadati</taxon>
        <taxon>Pseudomonadota</taxon>
        <taxon>Alphaproteobacteria</taxon>
        <taxon>Rhodospirillales</taxon>
        <taxon>Rhodovibrionaceae</taxon>
        <taxon>Pelagibius</taxon>
    </lineage>
</organism>
<feature type="transmembrane region" description="Helical" evidence="8">
    <location>
        <begin position="208"/>
        <end position="229"/>
    </location>
</feature>
<keyword evidence="4" id="KW-0997">Cell inner membrane</keyword>
<evidence type="ECO:0000313" key="11">
    <source>
        <dbReference type="Proteomes" id="UP000761264"/>
    </source>
</evidence>
<protein>
    <submittedName>
        <fullName evidence="10">ABC transporter permease</fullName>
    </submittedName>
</protein>
<comment type="similarity">
    <text evidence="8">Belongs to the binding-protein-dependent transport system permease family.</text>
</comment>
<evidence type="ECO:0000256" key="1">
    <source>
        <dbReference type="ARBA" id="ARBA00004429"/>
    </source>
</evidence>
<feature type="transmembrane region" description="Helical" evidence="8">
    <location>
        <begin position="20"/>
        <end position="40"/>
    </location>
</feature>
<proteinExistence type="inferred from homology"/>
<evidence type="ECO:0000256" key="3">
    <source>
        <dbReference type="ARBA" id="ARBA00022475"/>
    </source>
</evidence>
<dbReference type="InterPro" id="IPR035906">
    <property type="entry name" value="MetI-like_sf"/>
</dbReference>
<keyword evidence="6 8" id="KW-1133">Transmembrane helix</keyword>
<dbReference type="Pfam" id="PF00528">
    <property type="entry name" value="BPD_transp_1"/>
    <property type="match status" value="1"/>
</dbReference>
<accession>A0A967EXV2</accession>
<dbReference type="PROSITE" id="PS50928">
    <property type="entry name" value="ABC_TM1"/>
    <property type="match status" value="1"/>
</dbReference>
<feature type="transmembrane region" description="Helical" evidence="8">
    <location>
        <begin position="146"/>
        <end position="164"/>
    </location>
</feature>
<evidence type="ECO:0000256" key="2">
    <source>
        <dbReference type="ARBA" id="ARBA00022448"/>
    </source>
</evidence>
<evidence type="ECO:0000256" key="6">
    <source>
        <dbReference type="ARBA" id="ARBA00022989"/>
    </source>
</evidence>
<dbReference type="GO" id="GO:0005886">
    <property type="term" value="C:plasma membrane"/>
    <property type="evidence" value="ECO:0007669"/>
    <property type="project" value="UniProtKB-SubCell"/>
</dbReference>
<comment type="caution">
    <text evidence="10">The sequence shown here is derived from an EMBL/GenBank/DDBJ whole genome shotgun (WGS) entry which is preliminary data.</text>
</comment>
<evidence type="ECO:0000259" key="9">
    <source>
        <dbReference type="PROSITE" id="PS50928"/>
    </source>
</evidence>
<dbReference type="EMBL" id="JAAQPH010000008">
    <property type="protein sequence ID" value="NIA69380.1"/>
    <property type="molecule type" value="Genomic_DNA"/>
</dbReference>
<feature type="transmembrane region" description="Helical" evidence="8">
    <location>
        <begin position="117"/>
        <end position="140"/>
    </location>
</feature>
<keyword evidence="5 8" id="KW-0812">Transmembrane</keyword>
<dbReference type="PANTHER" id="PTHR43357">
    <property type="entry name" value="INNER MEMBRANE ABC TRANSPORTER PERMEASE PROTEIN YDCV"/>
    <property type="match status" value="1"/>
</dbReference>
<gene>
    <name evidence="10" type="ORF">HBA54_12335</name>
</gene>
<dbReference type="AlphaFoldDB" id="A0A967EXV2"/>
<name>A0A967EXV2_9PROT</name>
<evidence type="ECO:0000256" key="7">
    <source>
        <dbReference type="ARBA" id="ARBA00023136"/>
    </source>
</evidence>
<dbReference type="PANTHER" id="PTHR43357:SF4">
    <property type="entry name" value="INNER MEMBRANE ABC TRANSPORTER PERMEASE PROTEIN YDCV"/>
    <property type="match status" value="1"/>
</dbReference>
<dbReference type="RefSeq" id="WP_167224896.1">
    <property type="nucleotide sequence ID" value="NZ_JAAQPH010000008.1"/>
</dbReference>
<evidence type="ECO:0000256" key="4">
    <source>
        <dbReference type="ARBA" id="ARBA00022519"/>
    </source>
</evidence>
<evidence type="ECO:0000256" key="5">
    <source>
        <dbReference type="ARBA" id="ARBA00022692"/>
    </source>
</evidence>
<dbReference type="CDD" id="cd06261">
    <property type="entry name" value="TM_PBP2"/>
    <property type="match status" value="1"/>
</dbReference>
<keyword evidence="3" id="KW-1003">Cell membrane</keyword>
<keyword evidence="2 8" id="KW-0813">Transport</keyword>
<keyword evidence="11" id="KW-1185">Reference proteome</keyword>
<sequence length="279" mass="30469">MDENTSIGRAGVEATVIKALTWFLLLLLLLPIAMVLAMSFTSVTTLQFPPPELSLRWYADVWSMVSDEQNDFTRLRESFETSFVIAAATSLVCLVAGVPASYALVRFRFLGHRVVEELLLSVPIIFPTVVLGVALLVIVSMSGLDLGIFQIVVAHSIIGLPFMMRNCVAALHGIDPSLQEAAKTLGASSIRAFTEIILPLIRGGMSSGVLLVFILSFNEFTLSYFLYTIDVFPLSIWLFQQSNTSFSPAIFAVSSLMIVINIAVILIVDKAFGTQKAAR</sequence>
<dbReference type="GO" id="GO:0055085">
    <property type="term" value="P:transmembrane transport"/>
    <property type="evidence" value="ECO:0007669"/>
    <property type="project" value="InterPro"/>
</dbReference>
<dbReference type="Proteomes" id="UP000761264">
    <property type="component" value="Unassembled WGS sequence"/>
</dbReference>
<comment type="subcellular location">
    <subcellularLocation>
        <location evidence="1">Cell inner membrane</location>
        <topology evidence="1">Multi-pass membrane protein</topology>
    </subcellularLocation>
    <subcellularLocation>
        <location evidence="8">Cell membrane</location>
        <topology evidence="8">Multi-pass membrane protein</topology>
    </subcellularLocation>
</comment>
<feature type="domain" description="ABC transmembrane type-1" evidence="9">
    <location>
        <begin position="79"/>
        <end position="268"/>
    </location>
</feature>
<evidence type="ECO:0000256" key="8">
    <source>
        <dbReference type="RuleBase" id="RU363032"/>
    </source>
</evidence>
<dbReference type="InterPro" id="IPR000515">
    <property type="entry name" value="MetI-like"/>
</dbReference>
<evidence type="ECO:0000313" key="10">
    <source>
        <dbReference type="EMBL" id="NIA69380.1"/>
    </source>
</evidence>
<dbReference type="Gene3D" id="1.10.3720.10">
    <property type="entry name" value="MetI-like"/>
    <property type="match status" value="1"/>
</dbReference>
<feature type="transmembrane region" description="Helical" evidence="8">
    <location>
        <begin position="249"/>
        <end position="268"/>
    </location>
</feature>
<keyword evidence="7 8" id="KW-0472">Membrane</keyword>
<reference evidence="10" key="1">
    <citation type="submission" date="2020-03" db="EMBL/GenBank/DDBJ databases">
        <title>Genome of Pelagibius litoralis DSM 21314T.</title>
        <authorList>
            <person name="Wang G."/>
        </authorList>
    </citation>
    <scope>NUCLEOTIDE SEQUENCE</scope>
    <source>
        <strain evidence="10">DSM 21314</strain>
    </source>
</reference>
<feature type="transmembrane region" description="Helical" evidence="8">
    <location>
        <begin position="83"/>
        <end position="105"/>
    </location>
</feature>
<dbReference type="SUPFAM" id="SSF161098">
    <property type="entry name" value="MetI-like"/>
    <property type="match status" value="1"/>
</dbReference>